<name>A0A8C0LH00_CANLU</name>
<dbReference type="Pfam" id="PF20887">
    <property type="entry name" value="PWP3A-B_N"/>
    <property type="match status" value="1"/>
</dbReference>
<protein>
    <recommendedName>
        <fullName evidence="1">PWWP domain-containing protein</fullName>
    </recommendedName>
</protein>
<evidence type="ECO:0000313" key="3">
    <source>
        <dbReference type="Proteomes" id="UP000694391"/>
    </source>
</evidence>
<dbReference type="InterPro" id="IPR040263">
    <property type="entry name" value="PWP3A_3B_4"/>
</dbReference>
<proteinExistence type="predicted"/>
<evidence type="ECO:0000259" key="1">
    <source>
        <dbReference type="Pfam" id="PF20887"/>
    </source>
</evidence>
<dbReference type="PANTHER" id="PTHR31333:SF2">
    <property type="entry name" value="PWWP DOMAIN-CONTAINING DNA REPAIR FACTOR 4"/>
    <property type="match status" value="1"/>
</dbReference>
<dbReference type="GeneTree" id="ENSGT00390000001700"/>
<evidence type="ECO:0000313" key="2">
    <source>
        <dbReference type="Ensembl" id="ENSCAFP00020029765.1"/>
    </source>
</evidence>
<dbReference type="InterPro" id="IPR048765">
    <property type="entry name" value="PWP3A_3B_4_N"/>
</dbReference>
<dbReference type="Proteomes" id="UP000694391">
    <property type="component" value="Unplaced"/>
</dbReference>
<reference evidence="2" key="1">
    <citation type="submission" date="2025-08" db="UniProtKB">
        <authorList>
            <consortium name="Ensembl"/>
        </authorList>
    </citation>
    <scope>IDENTIFICATION</scope>
</reference>
<reference evidence="2" key="2">
    <citation type="submission" date="2025-09" db="UniProtKB">
        <authorList>
            <consortium name="Ensembl"/>
        </authorList>
    </citation>
    <scope>IDENTIFICATION</scope>
</reference>
<accession>A0A8C0LH00</accession>
<dbReference type="Ensembl" id="ENSCAFT00020034313.1">
    <property type="protein sequence ID" value="ENSCAFP00020029765.1"/>
    <property type="gene ID" value="ENSCAFG00020023200.1"/>
</dbReference>
<organism evidence="2 3">
    <name type="scientific">Canis lupus dingo</name>
    <name type="common">dingo</name>
    <dbReference type="NCBI Taxonomy" id="286419"/>
    <lineage>
        <taxon>Eukaryota</taxon>
        <taxon>Metazoa</taxon>
        <taxon>Chordata</taxon>
        <taxon>Craniata</taxon>
        <taxon>Vertebrata</taxon>
        <taxon>Euteleostomi</taxon>
        <taxon>Mammalia</taxon>
        <taxon>Eutheria</taxon>
        <taxon>Laurasiatheria</taxon>
        <taxon>Carnivora</taxon>
        <taxon>Caniformia</taxon>
        <taxon>Canidae</taxon>
        <taxon>Canis</taxon>
    </lineage>
</organism>
<keyword evidence="3" id="KW-1185">Reference proteome</keyword>
<dbReference type="AlphaFoldDB" id="A0A8C0LH00"/>
<feature type="domain" description="PWWP" evidence="1">
    <location>
        <begin position="5"/>
        <end position="70"/>
    </location>
</feature>
<sequence>MDAEYVLCNWKGHLWPARVLSRSGVSPRNKRKGALSLEVEILSVDEKIKVKSTDVKILNESQIESITSLGTCTPMSIEAVSTIAKLWKEPRCPLIDEWIRTMWYIYIHKLYIHTHIIHTHRGRQSMRDS</sequence>
<dbReference type="PANTHER" id="PTHR31333">
    <property type="entry name" value="PWWP DOMAIN-CONTAINING DNA REPAIR FACTOR 3 FAMILY MEMBER"/>
    <property type="match status" value="1"/>
</dbReference>